<dbReference type="Proteomes" id="UP001583186">
    <property type="component" value="Unassembled WGS sequence"/>
</dbReference>
<evidence type="ECO:0000313" key="4">
    <source>
        <dbReference type="EMBL" id="KAL1903008.1"/>
    </source>
</evidence>
<evidence type="ECO:0000256" key="1">
    <source>
        <dbReference type="ARBA" id="ARBA00008954"/>
    </source>
</evidence>
<dbReference type="Gene3D" id="3.90.1150.10">
    <property type="entry name" value="Aspartate Aminotransferase, domain 1"/>
    <property type="match status" value="1"/>
</dbReference>
<dbReference type="SUPFAM" id="SSF53383">
    <property type="entry name" value="PLP-dependent transferases"/>
    <property type="match status" value="1"/>
</dbReference>
<comment type="similarity">
    <text evidence="1 3">Belongs to the class-III pyridoxal-phosphate-dependent aminotransferase family.</text>
</comment>
<dbReference type="Gene3D" id="3.40.640.10">
    <property type="entry name" value="Type I PLP-dependent aspartate aminotransferase-like (Major domain)"/>
    <property type="match status" value="1"/>
</dbReference>
<sequence>MQDSSRFDNVISRPPASGDIVPISAHPAEATSAVLHRQIRHDFPTIARGEGSYLVLDDGRRILDASGGAAVACIGHGDGRVADAAMEQMRSVAYCATIFYTNTACEELCRYLVDSTGGHMARAYIVCSGSEAMEAAMKLARQYYLEKAQPEPRRTRFIARNQSYHGITLGALAVGGHKTRRQLFEPLMPQNVTRVSPCFAYRGKTAHETDAAYVARLAAELDAEFQRVGPDTVCAFVAEPVVGAALGSVPSVPGYFKAVQAVCRKYGALLILDEVMCGMGRTGTVHAWQQEGVAPDIQTIGKCLGGGYQPIAGVLASHEIIDAFSKGTGAFIHGHTYQGHPVACAAALAVQRIVAEEDLLANVRTLAPILSGLLKQRLGDHPNVGDIRGRGFFWGIEFVQDKTTAQPFPAADHVAMEIAELGVAAADYAVAVYPGSGTVDGVSGDHVIISPPYNASRAEIHTIVDRVARLVEDYFAAKNAGGPVDAKL</sequence>
<evidence type="ECO:0000313" key="5">
    <source>
        <dbReference type="Proteomes" id="UP001583186"/>
    </source>
</evidence>
<proteinExistence type="inferred from homology"/>
<dbReference type="InterPro" id="IPR015422">
    <property type="entry name" value="PyrdxlP-dep_Trfase_small"/>
</dbReference>
<comment type="caution">
    <text evidence="4">The sequence shown here is derived from an EMBL/GenBank/DDBJ whole genome shotgun (WGS) entry which is preliminary data.</text>
</comment>
<protein>
    <recommendedName>
        <fullName evidence="6">Aminotransferase</fullName>
    </recommendedName>
</protein>
<dbReference type="PANTHER" id="PTHR43094">
    <property type="entry name" value="AMINOTRANSFERASE"/>
    <property type="match status" value="1"/>
</dbReference>
<dbReference type="Pfam" id="PF00202">
    <property type="entry name" value="Aminotran_3"/>
    <property type="match status" value="1"/>
</dbReference>
<evidence type="ECO:0000256" key="3">
    <source>
        <dbReference type="RuleBase" id="RU003560"/>
    </source>
</evidence>
<dbReference type="InterPro" id="IPR015421">
    <property type="entry name" value="PyrdxlP-dep_Trfase_major"/>
</dbReference>
<evidence type="ECO:0000256" key="2">
    <source>
        <dbReference type="ARBA" id="ARBA00022898"/>
    </source>
</evidence>
<organism evidence="4 5">
    <name type="scientific">Sporothrix stenoceras</name>
    <dbReference type="NCBI Taxonomy" id="5173"/>
    <lineage>
        <taxon>Eukaryota</taxon>
        <taxon>Fungi</taxon>
        <taxon>Dikarya</taxon>
        <taxon>Ascomycota</taxon>
        <taxon>Pezizomycotina</taxon>
        <taxon>Sordariomycetes</taxon>
        <taxon>Sordariomycetidae</taxon>
        <taxon>Ophiostomatales</taxon>
        <taxon>Ophiostomataceae</taxon>
        <taxon>Sporothrix</taxon>
    </lineage>
</organism>
<dbReference type="InterPro" id="IPR005814">
    <property type="entry name" value="Aminotrans_3"/>
</dbReference>
<keyword evidence="5" id="KW-1185">Reference proteome</keyword>
<dbReference type="NCBIfam" id="NF005685">
    <property type="entry name" value="PRK07483.1"/>
    <property type="match status" value="1"/>
</dbReference>
<keyword evidence="2 3" id="KW-0663">Pyridoxal phosphate</keyword>
<accession>A0ABR3ZQN1</accession>
<dbReference type="EMBL" id="JAWCUI010000003">
    <property type="protein sequence ID" value="KAL1903008.1"/>
    <property type="molecule type" value="Genomic_DNA"/>
</dbReference>
<dbReference type="PANTHER" id="PTHR43094:SF1">
    <property type="entry name" value="AMINOTRANSFERASE CLASS-III"/>
    <property type="match status" value="1"/>
</dbReference>
<dbReference type="CDD" id="cd00610">
    <property type="entry name" value="OAT_like"/>
    <property type="match status" value="1"/>
</dbReference>
<evidence type="ECO:0008006" key="6">
    <source>
        <dbReference type="Google" id="ProtNLM"/>
    </source>
</evidence>
<name>A0ABR3ZQN1_9PEZI</name>
<dbReference type="InterPro" id="IPR015424">
    <property type="entry name" value="PyrdxlP-dep_Trfase"/>
</dbReference>
<gene>
    <name evidence="4" type="ORF">Sste5346_000921</name>
</gene>
<reference evidence="4 5" key="1">
    <citation type="journal article" date="2024" name="IMA Fungus">
        <title>IMA Genome - F19 : A genome assembly and annotation guide to empower mycologists, including annotated draft genome sequences of Ceratocystis pirilliformis, Diaporthe australafricana, Fusarium ophioides, Paecilomyces lecythidis, and Sporothrix stenoceras.</title>
        <authorList>
            <person name="Aylward J."/>
            <person name="Wilson A.M."/>
            <person name="Visagie C.M."/>
            <person name="Spraker J."/>
            <person name="Barnes I."/>
            <person name="Buitendag C."/>
            <person name="Ceriani C."/>
            <person name="Del Mar Angel L."/>
            <person name="du Plessis D."/>
            <person name="Fuchs T."/>
            <person name="Gasser K."/>
            <person name="Kramer D."/>
            <person name="Li W."/>
            <person name="Munsamy K."/>
            <person name="Piso A."/>
            <person name="Price J.L."/>
            <person name="Sonnekus B."/>
            <person name="Thomas C."/>
            <person name="van der Nest A."/>
            <person name="van Dijk A."/>
            <person name="van Heerden A."/>
            <person name="van Vuuren N."/>
            <person name="Yilmaz N."/>
            <person name="Duong T.A."/>
            <person name="van der Merwe N.A."/>
            <person name="Wingfield M.J."/>
            <person name="Wingfield B.D."/>
        </authorList>
    </citation>
    <scope>NUCLEOTIDE SEQUENCE [LARGE SCALE GENOMIC DNA]</scope>
    <source>
        <strain evidence="4 5">CMW 5346</strain>
    </source>
</reference>